<evidence type="ECO:0000313" key="1">
    <source>
        <dbReference type="EMBL" id="QGK68938.1"/>
    </source>
</evidence>
<keyword evidence="2" id="KW-1185">Reference proteome</keyword>
<proteinExistence type="predicted"/>
<dbReference type="AlphaFoldDB" id="A0A5Q3Q2W5"/>
<reference evidence="2" key="1">
    <citation type="submission" date="2019-11" db="EMBL/GenBank/DDBJ databases">
        <title>The complete genome sequence of Saccharopolyspora sp. E2A.</title>
        <authorList>
            <person name="Zhang G."/>
        </authorList>
    </citation>
    <scope>NUCLEOTIDE SEQUENCE [LARGE SCALE GENOMIC DNA]</scope>
    <source>
        <strain evidence="2">E2A</strain>
    </source>
</reference>
<dbReference type="EMBL" id="CP045929">
    <property type="protein sequence ID" value="QGK68938.1"/>
    <property type="molecule type" value="Genomic_DNA"/>
</dbReference>
<sequence>MISTQMLVTPGHPLTGGIELPYAPAGPNAAATRRRAGFAVPTVIIPDDRRSVLERSP</sequence>
<name>A0A5Q3Q2W5_9PSEU</name>
<gene>
    <name evidence="1" type="ORF">GIY23_04750</name>
</gene>
<organism evidence="1 2">
    <name type="scientific">Allosaccharopolyspora coralli</name>
    <dbReference type="NCBI Taxonomy" id="2665642"/>
    <lineage>
        <taxon>Bacteria</taxon>
        <taxon>Bacillati</taxon>
        <taxon>Actinomycetota</taxon>
        <taxon>Actinomycetes</taxon>
        <taxon>Pseudonocardiales</taxon>
        <taxon>Pseudonocardiaceae</taxon>
        <taxon>Allosaccharopolyspora</taxon>
    </lineage>
</organism>
<protein>
    <submittedName>
        <fullName evidence="1">Uncharacterized protein</fullName>
    </submittedName>
</protein>
<evidence type="ECO:0000313" key="2">
    <source>
        <dbReference type="Proteomes" id="UP000371041"/>
    </source>
</evidence>
<dbReference type="RefSeq" id="WP_154075541.1">
    <property type="nucleotide sequence ID" value="NZ_CP045929.1"/>
</dbReference>
<dbReference type="KEGG" id="sace:GIY23_04750"/>
<dbReference type="Proteomes" id="UP000371041">
    <property type="component" value="Chromosome"/>
</dbReference>
<accession>A0A5Q3Q2W5</accession>